<dbReference type="EMBL" id="BGZK01000488">
    <property type="protein sequence ID" value="GBP46705.1"/>
    <property type="molecule type" value="Genomic_DNA"/>
</dbReference>
<keyword evidence="3" id="KW-1185">Reference proteome</keyword>
<accession>A0A4C1W998</accession>
<dbReference type="AlphaFoldDB" id="A0A4C1W998"/>
<evidence type="ECO:0000256" key="1">
    <source>
        <dbReference type="SAM" id="MobiDB-lite"/>
    </source>
</evidence>
<evidence type="ECO:0000313" key="2">
    <source>
        <dbReference type="EMBL" id="GBP46705.1"/>
    </source>
</evidence>
<organism evidence="2 3">
    <name type="scientific">Eumeta variegata</name>
    <name type="common">Bagworm moth</name>
    <name type="synonym">Eumeta japonica</name>
    <dbReference type="NCBI Taxonomy" id="151549"/>
    <lineage>
        <taxon>Eukaryota</taxon>
        <taxon>Metazoa</taxon>
        <taxon>Ecdysozoa</taxon>
        <taxon>Arthropoda</taxon>
        <taxon>Hexapoda</taxon>
        <taxon>Insecta</taxon>
        <taxon>Pterygota</taxon>
        <taxon>Neoptera</taxon>
        <taxon>Endopterygota</taxon>
        <taxon>Lepidoptera</taxon>
        <taxon>Glossata</taxon>
        <taxon>Ditrysia</taxon>
        <taxon>Tineoidea</taxon>
        <taxon>Psychidae</taxon>
        <taxon>Oiketicinae</taxon>
        <taxon>Eumeta</taxon>
    </lineage>
</organism>
<sequence>MKKEWPRCTRVRRRVEGRGEFGGADVTRGRDGRLQRERREGGAGRVRAHAAGAAPLTPTTLAYVSGAQNTVDGHAEHLCLDAASMDRTRDERSSLRFVFFRSRYRVTVFEPSGRYTNGLYCVHILEGSPRLYRRRFYSRSGGVQAERPYFFWLWLPPIQSSSIPSAPGSDDVTLNSDLGSDSDISSVSPPVYDYSSAIGLNFSLTLGSSCDINATVDGRTSVAVVALSLLTLTLTSVPRAGRGSAGPAPPPHPHPHPVRPPAHRGTCSLAMQPAAAPSRSQRELRAGESCSFIAPANSSVFKVVCGTTQHHDCARVRNRRDVTAPALIKRLQKRRSSIRQKCMLRMCKSKVPLAQSYNWTNTDLGLYASDMFKPLEEREQFEADVRDILVKYD</sequence>
<evidence type="ECO:0000313" key="3">
    <source>
        <dbReference type="Proteomes" id="UP000299102"/>
    </source>
</evidence>
<gene>
    <name evidence="2" type="ORF">EVAR_86958_1</name>
</gene>
<feature type="region of interest" description="Disordered" evidence="1">
    <location>
        <begin position="240"/>
        <end position="266"/>
    </location>
</feature>
<reference evidence="2 3" key="1">
    <citation type="journal article" date="2019" name="Commun. Biol.">
        <title>The bagworm genome reveals a unique fibroin gene that provides high tensile strength.</title>
        <authorList>
            <person name="Kono N."/>
            <person name="Nakamura H."/>
            <person name="Ohtoshi R."/>
            <person name="Tomita M."/>
            <person name="Numata K."/>
            <person name="Arakawa K."/>
        </authorList>
    </citation>
    <scope>NUCLEOTIDE SEQUENCE [LARGE SCALE GENOMIC DNA]</scope>
</reference>
<feature type="region of interest" description="Disordered" evidence="1">
    <location>
        <begin position="21"/>
        <end position="44"/>
    </location>
</feature>
<name>A0A4C1W998_EUMVA</name>
<feature type="compositionally biased region" description="Basic and acidic residues" evidence="1">
    <location>
        <begin position="27"/>
        <end position="42"/>
    </location>
</feature>
<comment type="caution">
    <text evidence="2">The sequence shown here is derived from an EMBL/GenBank/DDBJ whole genome shotgun (WGS) entry which is preliminary data.</text>
</comment>
<dbReference type="Proteomes" id="UP000299102">
    <property type="component" value="Unassembled WGS sequence"/>
</dbReference>
<proteinExistence type="predicted"/>
<protein>
    <submittedName>
        <fullName evidence="2">Uncharacterized protein</fullName>
    </submittedName>
</protein>